<sequence>MAIFTSGNDIQTLKEAGRRLARILDEVAKDVRPGVTEKELDEKARRLIEEGGDTSAFLGYTPRGAKEPYPATLCVSVNDKVVHGIPSARPLKEGDIVAIDIGLSHEGIIVDMAKTYAVGRVSPDAARLIAVTEESLAAGIAAARARGHVGDIGHAVETLVQNAGFEVVYELGGHGVGKKLHEGPFIPNFGTKGRGEKLTEGMVLALEPIVTLGSSDIELDEDGYTYTTKDGSLAAHFEHTILLTEKGAEVITKNI</sequence>
<protein>
    <recommendedName>
        <fullName evidence="6 7">Methionine aminopeptidase</fullName>
        <shortName evidence="6">MAP</shortName>
        <shortName evidence="6">MetAP</shortName>
        <ecNumber evidence="6 7">3.4.11.18</ecNumber>
    </recommendedName>
    <alternativeName>
        <fullName evidence="6">Peptidase M</fullName>
    </alternativeName>
</protein>
<dbReference type="GO" id="GO:0070006">
    <property type="term" value="F:metalloaminopeptidase activity"/>
    <property type="evidence" value="ECO:0007669"/>
    <property type="project" value="UniProtKB-UniRule"/>
</dbReference>
<comment type="function">
    <text evidence="1 6">Removes the N-terminal methionine from nascent proteins. The N-terminal methionine is often cleaved when the second residue in the primary sequence is small and uncharged (Met-Ala-, Cys, Gly, Pro, Ser, Thr, or Val). Requires deformylation of the N(alpha)-formylated initiator methionine before it can be hydrolyzed.</text>
</comment>
<proteinExistence type="inferred from homology"/>
<evidence type="ECO:0000313" key="9">
    <source>
        <dbReference type="EMBL" id="OGZ10895.1"/>
    </source>
</evidence>
<dbReference type="GO" id="GO:0005829">
    <property type="term" value="C:cytosol"/>
    <property type="evidence" value="ECO:0007669"/>
    <property type="project" value="TreeGrafter"/>
</dbReference>
<name>A0A1G2DB85_9BACT</name>
<dbReference type="Gene3D" id="3.90.230.10">
    <property type="entry name" value="Creatinase/methionine aminopeptidase superfamily"/>
    <property type="match status" value="1"/>
</dbReference>
<comment type="similarity">
    <text evidence="6">Belongs to the peptidase M24A family. Methionine aminopeptidase type 1 subfamily.</text>
</comment>
<dbReference type="GO" id="GO:0046872">
    <property type="term" value="F:metal ion binding"/>
    <property type="evidence" value="ECO:0007669"/>
    <property type="project" value="UniProtKB-UniRule"/>
</dbReference>
<comment type="subunit">
    <text evidence="6">Monomer.</text>
</comment>
<evidence type="ECO:0000259" key="8">
    <source>
        <dbReference type="Pfam" id="PF00557"/>
    </source>
</evidence>
<dbReference type="InterPro" id="IPR002467">
    <property type="entry name" value="Pept_M24A_MAP1"/>
</dbReference>
<keyword evidence="3 6" id="KW-0645">Protease</keyword>
<feature type="binding site" evidence="6">
    <location>
        <position position="181"/>
    </location>
    <ligand>
        <name>substrate</name>
    </ligand>
</feature>
<dbReference type="GO" id="GO:0004239">
    <property type="term" value="F:initiator methionyl aminopeptidase activity"/>
    <property type="evidence" value="ECO:0007669"/>
    <property type="project" value="UniProtKB-UniRule"/>
</dbReference>
<dbReference type="NCBIfam" id="TIGR00500">
    <property type="entry name" value="met_pdase_I"/>
    <property type="match status" value="1"/>
</dbReference>
<evidence type="ECO:0000256" key="4">
    <source>
        <dbReference type="ARBA" id="ARBA00022723"/>
    </source>
</evidence>
<feature type="binding site" evidence="6">
    <location>
        <position position="238"/>
    </location>
    <ligand>
        <name>a divalent metal cation</name>
        <dbReference type="ChEBI" id="CHEBI:60240"/>
        <label>1</label>
    </ligand>
</feature>
<dbReference type="Pfam" id="PF00557">
    <property type="entry name" value="Peptidase_M24"/>
    <property type="match status" value="1"/>
</dbReference>
<feature type="binding site" evidence="6">
    <location>
        <position position="111"/>
    </location>
    <ligand>
        <name>a divalent metal cation</name>
        <dbReference type="ChEBI" id="CHEBI:60240"/>
        <label>1</label>
    </ligand>
</feature>
<evidence type="ECO:0000256" key="2">
    <source>
        <dbReference type="ARBA" id="ARBA00022438"/>
    </source>
</evidence>
<reference evidence="9 10" key="1">
    <citation type="journal article" date="2016" name="Nat. Commun.">
        <title>Thousands of microbial genomes shed light on interconnected biogeochemical processes in an aquifer system.</title>
        <authorList>
            <person name="Anantharaman K."/>
            <person name="Brown C.T."/>
            <person name="Hug L.A."/>
            <person name="Sharon I."/>
            <person name="Castelle C.J."/>
            <person name="Probst A.J."/>
            <person name="Thomas B.C."/>
            <person name="Singh A."/>
            <person name="Wilkins M.J."/>
            <person name="Karaoz U."/>
            <person name="Brodie E.L."/>
            <person name="Williams K.H."/>
            <person name="Hubbard S.S."/>
            <person name="Banfield J.F."/>
        </authorList>
    </citation>
    <scope>NUCLEOTIDE SEQUENCE [LARGE SCALE GENOMIC DNA]</scope>
</reference>
<evidence type="ECO:0000256" key="7">
    <source>
        <dbReference type="RuleBase" id="RU003653"/>
    </source>
</evidence>
<feature type="binding site" evidence="6">
    <location>
        <position position="174"/>
    </location>
    <ligand>
        <name>a divalent metal cation</name>
        <dbReference type="ChEBI" id="CHEBI:60240"/>
        <label>2</label>
        <note>catalytic</note>
    </ligand>
</feature>
<gene>
    <name evidence="6" type="primary">map</name>
    <name evidence="9" type="ORF">A3D67_01295</name>
</gene>
<dbReference type="PRINTS" id="PR00599">
    <property type="entry name" value="MAPEPTIDASE"/>
</dbReference>
<evidence type="ECO:0000256" key="6">
    <source>
        <dbReference type="HAMAP-Rule" id="MF_01974"/>
    </source>
</evidence>
<keyword evidence="4 6" id="KW-0479">Metal-binding</keyword>
<feature type="binding site" evidence="6">
    <location>
        <position position="238"/>
    </location>
    <ligand>
        <name>a divalent metal cation</name>
        <dbReference type="ChEBI" id="CHEBI:60240"/>
        <label>2</label>
        <note>catalytic</note>
    </ligand>
</feature>
<comment type="caution">
    <text evidence="9">The sequence shown here is derived from an EMBL/GenBank/DDBJ whole genome shotgun (WGS) entry which is preliminary data.</text>
</comment>
<evidence type="ECO:0000256" key="3">
    <source>
        <dbReference type="ARBA" id="ARBA00022670"/>
    </source>
</evidence>
<feature type="binding site" evidence="6">
    <location>
        <position position="100"/>
    </location>
    <ligand>
        <name>a divalent metal cation</name>
        <dbReference type="ChEBI" id="CHEBI:60240"/>
        <label>1</label>
    </ligand>
</feature>
<feature type="binding site" evidence="6">
    <location>
        <position position="111"/>
    </location>
    <ligand>
        <name>a divalent metal cation</name>
        <dbReference type="ChEBI" id="CHEBI:60240"/>
        <label>2</label>
        <note>catalytic</note>
    </ligand>
</feature>
<feature type="binding site" evidence="6">
    <location>
        <position position="207"/>
    </location>
    <ligand>
        <name>a divalent metal cation</name>
        <dbReference type="ChEBI" id="CHEBI:60240"/>
        <label>2</label>
        <note>catalytic</note>
    </ligand>
</feature>
<dbReference type="CDD" id="cd01086">
    <property type="entry name" value="MetAP1"/>
    <property type="match status" value="1"/>
</dbReference>
<accession>A0A1G2DB85</accession>
<keyword evidence="2 6" id="KW-0031">Aminopeptidase</keyword>
<dbReference type="Proteomes" id="UP000178099">
    <property type="component" value="Unassembled WGS sequence"/>
</dbReference>
<dbReference type="AlphaFoldDB" id="A0A1G2DB85"/>
<dbReference type="HAMAP" id="MF_01974">
    <property type="entry name" value="MetAP_1"/>
    <property type="match status" value="1"/>
</dbReference>
<dbReference type="InterPro" id="IPR036005">
    <property type="entry name" value="Creatinase/aminopeptidase-like"/>
</dbReference>
<feature type="binding site" evidence="6">
    <location>
        <position position="83"/>
    </location>
    <ligand>
        <name>substrate</name>
    </ligand>
</feature>
<dbReference type="InterPro" id="IPR000994">
    <property type="entry name" value="Pept_M24"/>
</dbReference>
<feature type="domain" description="Peptidase M24" evidence="8">
    <location>
        <begin position="12"/>
        <end position="245"/>
    </location>
</feature>
<comment type="catalytic activity">
    <reaction evidence="6 7">
        <text>Release of N-terminal amino acids, preferentially methionine, from peptides and arylamides.</text>
        <dbReference type="EC" id="3.4.11.18"/>
    </reaction>
</comment>
<dbReference type="PANTHER" id="PTHR43330">
    <property type="entry name" value="METHIONINE AMINOPEPTIDASE"/>
    <property type="match status" value="1"/>
</dbReference>
<dbReference type="InterPro" id="IPR001714">
    <property type="entry name" value="Pept_M24_MAP"/>
</dbReference>
<evidence type="ECO:0000256" key="5">
    <source>
        <dbReference type="ARBA" id="ARBA00022801"/>
    </source>
</evidence>
<dbReference type="GO" id="GO:0006508">
    <property type="term" value="P:proteolysis"/>
    <property type="evidence" value="ECO:0007669"/>
    <property type="project" value="UniProtKB-KW"/>
</dbReference>
<comment type="cofactor">
    <cofactor evidence="6">
        <name>Co(2+)</name>
        <dbReference type="ChEBI" id="CHEBI:48828"/>
    </cofactor>
    <cofactor evidence="6">
        <name>Zn(2+)</name>
        <dbReference type="ChEBI" id="CHEBI:29105"/>
    </cofactor>
    <cofactor evidence="6">
        <name>Mn(2+)</name>
        <dbReference type="ChEBI" id="CHEBI:29035"/>
    </cofactor>
    <cofactor evidence="6">
        <name>Fe(2+)</name>
        <dbReference type="ChEBI" id="CHEBI:29033"/>
    </cofactor>
    <text evidence="6">Binds 2 divalent metal cations per subunit. Has a high-affinity and a low affinity metal-binding site. The true nature of the physiological cofactor is under debate. The enzyme is active with cobalt, zinc, manganese or divalent iron ions. Most likely, methionine aminopeptidases function as mononuclear Fe(2+)-metalloproteases under physiological conditions, and the catalytically relevant metal-binding site has been assigned to the histidine-containing high-affinity site.</text>
</comment>
<evidence type="ECO:0000256" key="1">
    <source>
        <dbReference type="ARBA" id="ARBA00002521"/>
    </source>
</evidence>
<dbReference type="EMBL" id="MHLN01000030">
    <property type="protein sequence ID" value="OGZ10895.1"/>
    <property type="molecule type" value="Genomic_DNA"/>
</dbReference>
<evidence type="ECO:0000313" key="10">
    <source>
        <dbReference type="Proteomes" id="UP000178099"/>
    </source>
</evidence>
<dbReference type="PANTHER" id="PTHR43330:SF27">
    <property type="entry name" value="METHIONINE AMINOPEPTIDASE"/>
    <property type="match status" value="1"/>
</dbReference>
<keyword evidence="5 6" id="KW-0378">Hydrolase</keyword>
<organism evidence="9 10">
    <name type="scientific">Candidatus Lloydbacteria bacterium RIFCSPHIGHO2_02_FULL_51_22</name>
    <dbReference type="NCBI Taxonomy" id="1798663"/>
    <lineage>
        <taxon>Bacteria</taxon>
        <taxon>Candidatus Lloydiibacteriota</taxon>
    </lineage>
</organism>
<dbReference type="SUPFAM" id="SSF55920">
    <property type="entry name" value="Creatinase/aminopeptidase"/>
    <property type="match status" value="1"/>
</dbReference>
<dbReference type="EC" id="3.4.11.18" evidence="6 7"/>